<dbReference type="Gene3D" id="3.40.50.1700">
    <property type="entry name" value="Glycoside hydrolase family 3 C-terminal domain"/>
    <property type="match status" value="1"/>
</dbReference>
<dbReference type="SUPFAM" id="SSF52279">
    <property type="entry name" value="Beta-D-glucan exohydrolase, C-terminal domain"/>
    <property type="match status" value="1"/>
</dbReference>
<dbReference type="SMART" id="SM01217">
    <property type="entry name" value="Fn3_like"/>
    <property type="match status" value="1"/>
</dbReference>
<dbReference type="Pfam" id="PF01915">
    <property type="entry name" value="Glyco_hydro_3_C"/>
    <property type="match status" value="1"/>
</dbReference>
<dbReference type="InterPro" id="IPR050288">
    <property type="entry name" value="Cellulose_deg_GH3"/>
</dbReference>
<evidence type="ECO:0000313" key="4">
    <source>
        <dbReference type="EMBL" id="MEQ2412739.1"/>
    </source>
</evidence>
<dbReference type="InterPro" id="IPR036881">
    <property type="entry name" value="Glyco_hydro_3_C_sf"/>
</dbReference>
<dbReference type="InterPro" id="IPR036962">
    <property type="entry name" value="Glyco_hydro_3_N_sf"/>
</dbReference>
<comment type="similarity">
    <text evidence="1">Belongs to the glycosyl hydrolase 3 family.</text>
</comment>
<dbReference type="PANTHER" id="PTHR42715:SF10">
    <property type="entry name" value="BETA-GLUCOSIDASE"/>
    <property type="match status" value="1"/>
</dbReference>
<evidence type="ECO:0000256" key="2">
    <source>
        <dbReference type="ARBA" id="ARBA00022801"/>
    </source>
</evidence>
<dbReference type="PANTHER" id="PTHR42715">
    <property type="entry name" value="BETA-GLUCOSIDASE"/>
    <property type="match status" value="1"/>
</dbReference>
<sequence>MSFFGDIPHGKNDLPQLLAMKAPEFNIEDVDGAEYMLDHRMEGCFCFVCTKKIGSMENARALLREGDKNIRIISEICNVGPFRETIVGLCLQPVLTEYDKDYHILIQGIVDEDGNEMQPMEYCLHTRPKAGEEPQYEKRDQVTLKVAREGIVLLKNEKHVLPFAQEAKINVFGSGFAKFRIGASGAGRINPRYQIRLFEGIENYTSLKINPELRKFYAEATDTLPEEDVLKRAVDYADTAILALTRGTSENFDNLAFKGEFYLTDEEERLIEKVSRTFSHTVLLLNTGYPVDVRCVEKYGIDAVLWTGLCGMNGGRAVAEILAGTVNPSGKLPDTWSLTWEEIPSSRNFYQPETPQERISGGCEKYIDTLYEEGLYIGYRYFDTFKKKTAYSFGHGLSYTTFEFSARDVKWSKPATLDEAAVQICVSVTNTGDRAGKEVVQLYAQLPEKKLEQPFRRLAGFAKTKLLQPGECQELKLTINGRELASFDMENASWICEEGEYRLFAGDSLENSVEVSCWQLDEEVTLYQSRNYMALPEEYELRILSKKQEEQTYPSGKNTRMTGLEGFSFQGKQVWKENGSDVEVIANQNKERTDRKMITWDMVKADESLLGAFIGQLSTYDLARMAVCAKNGWGMDQKGEAGRIFVMEKYGTPEFVFADGNNGVNLNEKNIGFPCSVTVCATFNEELAYETGTAIADEAKEKEVNVILAPAANLHRNPLGGRNAEYFSEDPFLAGKMAGNHGKGLEDHGVASCMKHIVANNCESSRLRNDSIIDERTLRELYLKVFEEAFTVYKPASLMTAYNGVNGVFCAENGDMLQGIFEKEFGFDGFVMTDWTSSDTCDIVKAVDAGNGWITPGGMEDTQPMQIVKGVEDGKIDRKRLEKSVYRMFRTVLKFS</sequence>
<comment type="caution">
    <text evidence="4">The sequence shown here is derived from an EMBL/GenBank/DDBJ whole genome shotgun (WGS) entry which is preliminary data.</text>
</comment>
<keyword evidence="5" id="KW-1185">Reference proteome</keyword>
<dbReference type="EMBL" id="JBBNFW010000144">
    <property type="protein sequence ID" value="MEQ2412739.1"/>
    <property type="molecule type" value="Genomic_DNA"/>
</dbReference>
<accession>A0ABV1CK32</accession>
<evidence type="ECO:0000256" key="1">
    <source>
        <dbReference type="ARBA" id="ARBA00005336"/>
    </source>
</evidence>
<protein>
    <submittedName>
        <fullName evidence="4">Glycoside hydrolase family 3 C-terminal domain-containing protein</fullName>
    </submittedName>
</protein>
<dbReference type="InterPro" id="IPR013783">
    <property type="entry name" value="Ig-like_fold"/>
</dbReference>
<dbReference type="Proteomes" id="UP001470752">
    <property type="component" value="Unassembled WGS sequence"/>
</dbReference>
<name>A0ABV1CK32_9FIRM</name>
<evidence type="ECO:0000259" key="3">
    <source>
        <dbReference type="SMART" id="SM01217"/>
    </source>
</evidence>
<gene>
    <name evidence="4" type="ORF">AAAX94_06850</name>
</gene>
<dbReference type="Gene3D" id="2.60.40.10">
    <property type="entry name" value="Immunoglobulins"/>
    <property type="match status" value="1"/>
</dbReference>
<dbReference type="GO" id="GO:0016787">
    <property type="term" value="F:hydrolase activity"/>
    <property type="evidence" value="ECO:0007669"/>
    <property type="project" value="UniProtKB-KW"/>
</dbReference>
<dbReference type="Pfam" id="PF00933">
    <property type="entry name" value="Glyco_hydro_3"/>
    <property type="match status" value="1"/>
</dbReference>
<dbReference type="RefSeq" id="WP_349083054.1">
    <property type="nucleotide sequence ID" value="NZ_JBBNFW010000144.1"/>
</dbReference>
<reference evidence="4 5" key="1">
    <citation type="submission" date="2024-04" db="EMBL/GenBank/DDBJ databases">
        <title>Human intestinal bacterial collection.</title>
        <authorList>
            <person name="Pauvert C."/>
            <person name="Hitch T.C.A."/>
            <person name="Clavel T."/>
        </authorList>
    </citation>
    <scope>NUCLEOTIDE SEQUENCE [LARGE SCALE GENOMIC DNA]</scope>
    <source>
        <strain evidence="4 5">CLA-AA-H161</strain>
    </source>
</reference>
<dbReference type="InterPro" id="IPR017853">
    <property type="entry name" value="GH"/>
</dbReference>
<dbReference type="Pfam" id="PF14310">
    <property type="entry name" value="Fn3-like"/>
    <property type="match status" value="1"/>
</dbReference>
<dbReference type="InterPro" id="IPR002772">
    <property type="entry name" value="Glyco_hydro_3_C"/>
</dbReference>
<dbReference type="Gene3D" id="3.20.20.300">
    <property type="entry name" value="Glycoside hydrolase, family 3, N-terminal domain"/>
    <property type="match status" value="1"/>
</dbReference>
<keyword evidence="2 4" id="KW-0378">Hydrolase</keyword>
<dbReference type="PRINTS" id="PR00133">
    <property type="entry name" value="GLHYDRLASE3"/>
</dbReference>
<proteinExistence type="inferred from homology"/>
<organism evidence="4 5">
    <name type="scientific">Blautia acetigignens</name>
    <dbReference type="NCBI Taxonomy" id="2981783"/>
    <lineage>
        <taxon>Bacteria</taxon>
        <taxon>Bacillati</taxon>
        <taxon>Bacillota</taxon>
        <taxon>Clostridia</taxon>
        <taxon>Lachnospirales</taxon>
        <taxon>Lachnospiraceae</taxon>
        <taxon>Blautia</taxon>
    </lineage>
</organism>
<feature type="domain" description="Fibronectin type III-like" evidence="3">
    <location>
        <begin position="438"/>
        <end position="509"/>
    </location>
</feature>
<dbReference type="SUPFAM" id="SSF51445">
    <property type="entry name" value="(Trans)glycosidases"/>
    <property type="match status" value="1"/>
</dbReference>
<evidence type="ECO:0000313" key="5">
    <source>
        <dbReference type="Proteomes" id="UP001470752"/>
    </source>
</evidence>
<dbReference type="InterPro" id="IPR026891">
    <property type="entry name" value="Fn3-like"/>
</dbReference>
<dbReference type="InterPro" id="IPR001764">
    <property type="entry name" value="Glyco_hydro_3_N"/>
</dbReference>